<reference evidence="1" key="1">
    <citation type="submission" date="2014-11" db="EMBL/GenBank/DDBJ databases">
        <authorList>
            <person name="Amaro Gonzalez C."/>
        </authorList>
    </citation>
    <scope>NUCLEOTIDE SEQUENCE</scope>
</reference>
<sequence length="52" mass="6349">MFTRVIFSSIFKQKKMTCRHLYALRGHLHPVRCMPVIFPTDLQSFRRVFFFL</sequence>
<name>A0A0E9XSZ4_ANGAN</name>
<organism evidence="1">
    <name type="scientific">Anguilla anguilla</name>
    <name type="common">European freshwater eel</name>
    <name type="synonym">Muraena anguilla</name>
    <dbReference type="NCBI Taxonomy" id="7936"/>
    <lineage>
        <taxon>Eukaryota</taxon>
        <taxon>Metazoa</taxon>
        <taxon>Chordata</taxon>
        <taxon>Craniata</taxon>
        <taxon>Vertebrata</taxon>
        <taxon>Euteleostomi</taxon>
        <taxon>Actinopterygii</taxon>
        <taxon>Neopterygii</taxon>
        <taxon>Teleostei</taxon>
        <taxon>Anguilliformes</taxon>
        <taxon>Anguillidae</taxon>
        <taxon>Anguilla</taxon>
    </lineage>
</organism>
<dbReference type="AlphaFoldDB" id="A0A0E9XSZ4"/>
<reference evidence="1" key="2">
    <citation type="journal article" date="2015" name="Fish Shellfish Immunol.">
        <title>Early steps in the European eel (Anguilla anguilla)-Vibrio vulnificus interaction in the gills: Role of the RtxA13 toxin.</title>
        <authorList>
            <person name="Callol A."/>
            <person name="Pajuelo D."/>
            <person name="Ebbesson L."/>
            <person name="Teles M."/>
            <person name="MacKenzie S."/>
            <person name="Amaro C."/>
        </authorList>
    </citation>
    <scope>NUCLEOTIDE SEQUENCE</scope>
</reference>
<accession>A0A0E9XSZ4</accession>
<evidence type="ECO:0000313" key="1">
    <source>
        <dbReference type="EMBL" id="JAI04784.1"/>
    </source>
</evidence>
<dbReference type="EMBL" id="GBXM01003794">
    <property type="protein sequence ID" value="JAI04784.1"/>
    <property type="molecule type" value="Transcribed_RNA"/>
</dbReference>
<proteinExistence type="predicted"/>
<protein>
    <submittedName>
        <fullName evidence="1">Uncharacterized protein</fullName>
    </submittedName>
</protein>